<evidence type="ECO:0000313" key="7">
    <source>
        <dbReference type="Proteomes" id="UP000434957"/>
    </source>
</evidence>
<evidence type="ECO:0000313" key="4">
    <source>
        <dbReference type="EMBL" id="KAE9050035.1"/>
    </source>
</evidence>
<comment type="caution">
    <text evidence="5">The sequence shown here is derived from an EMBL/GenBank/DDBJ whole genome shotgun (WGS) entry which is preliminary data.</text>
</comment>
<sequence length="339" mass="38074">MRRSAPPNLTKERSSHQRHRYAHPKKLAIRPFDDQELYVGLGSGFLDGVRRFERQVGIGQWACDPPWLEDVKVDLLGHYLSDTTEKQVGTWWNQLPTLQYAVERMLDAFIMNITPAQAMKLFTAPKGSKGGGYPEHYMDLVAISEDTGGGRGQCRLLDAEQNRSVRLRAATHGVDDQCASLAGRLPAAHRGARVLRAGLGTELAKQKSLGRETVNAVRESSNQRKETRSCYKCDRVGHLRTACPDHKQRASHTGYRREARRVWILDSGSSRHLVDDESLLEDVEEVRDECVHPHGEPLSITKRSKVMMRGARRGADGRAHQRVHCEGGGAQLHLPRVTR</sequence>
<evidence type="ECO:0000313" key="5">
    <source>
        <dbReference type="EMBL" id="KAE9355313.1"/>
    </source>
</evidence>
<organism evidence="5 7">
    <name type="scientific">Phytophthora rubi</name>
    <dbReference type="NCBI Taxonomy" id="129364"/>
    <lineage>
        <taxon>Eukaryota</taxon>
        <taxon>Sar</taxon>
        <taxon>Stramenopiles</taxon>
        <taxon>Oomycota</taxon>
        <taxon>Peronosporomycetes</taxon>
        <taxon>Peronosporales</taxon>
        <taxon>Peronosporaceae</taxon>
        <taxon>Phytophthora</taxon>
    </lineage>
</organism>
<dbReference type="PROSITE" id="PS50158">
    <property type="entry name" value="ZF_CCHC"/>
    <property type="match status" value="1"/>
</dbReference>
<dbReference type="EMBL" id="QXFV01000098">
    <property type="protein sequence ID" value="KAE9050035.1"/>
    <property type="molecule type" value="Genomic_DNA"/>
</dbReference>
<evidence type="ECO:0000256" key="2">
    <source>
        <dbReference type="SAM" id="MobiDB-lite"/>
    </source>
</evidence>
<dbReference type="Gene3D" id="4.10.60.10">
    <property type="entry name" value="Zinc finger, CCHC-type"/>
    <property type="match status" value="1"/>
</dbReference>
<proteinExistence type="predicted"/>
<gene>
    <name evidence="4" type="ORF">PR001_g2769</name>
    <name evidence="5" type="ORF">PR003_g2914</name>
</gene>
<dbReference type="EMBL" id="QXFT01000096">
    <property type="protein sequence ID" value="KAE9355313.1"/>
    <property type="molecule type" value="Genomic_DNA"/>
</dbReference>
<keyword evidence="1" id="KW-0862">Zinc</keyword>
<accession>A0A6A4FRH9</accession>
<keyword evidence="1" id="KW-0479">Metal-binding</keyword>
<feature type="domain" description="CCHC-type" evidence="3">
    <location>
        <begin position="230"/>
        <end position="245"/>
    </location>
</feature>
<dbReference type="Proteomes" id="UP000429607">
    <property type="component" value="Unassembled WGS sequence"/>
</dbReference>
<dbReference type="SUPFAM" id="SSF57756">
    <property type="entry name" value="Retrovirus zinc finger-like domains"/>
    <property type="match status" value="1"/>
</dbReference>
<dbReference type="Proteomes" id="UP000434957">
    <property type="component" value="Unassembled WGS sequence"/>
</dbReference>
<dbReference type="AlphaFoldDB" id="A0A6A4FRH9"/>
<dbReference type="InterPro" id="IPR001878">
    <property type="entry name" value="Znf_CCHC"/>
</dbReference>
<reference evidence="5 7" key="1">
    <citation type="submission" date="2018-08" db="EMBL/GenBank/DDBJ databases">
        <title>Genomic investigation of the strawberry pathogen Phytophthora fragariae indicates pathogenicity is determined by transcriptional variation in three key races.</title>
        <authorList>
            <person name="Adams T.M."/>
            <person name="Armitage A.D."/>
            <person name="Sobczyk M.K."/>
            <person name="Bates H.J."/>
            <person name="Dunwell J.M."/>
            <person name="Nellist C.F."/>
            <person name="Harrison R.J."/>
        </authorList>
    </citation>
    <scope>NUCLEOTIDE SEQUENCE [LARGE SCALE GENOMIC DNA]</scope>
    <source>
        <strain evidence="4 6">SCRP249</strain>
        <strain evidence="5 7">SCRP333</strain>
    </source>
</reference>
<dbReference type="InterPro" id="IPR036875">
    <property type="entry name" value="Znf_CCHC_sf"/>
</dbReference>
<evidence type="ECO:0000259" key="3">
    <source>
        <dbReference type="PROSITE" id="PS50158"/>
    </source>
</evidence>
<protein>
    <recommendedName>
        <fullName evidence="3">CCHC-type domain-containing protein</fullName>
    </recommendedName>
</protein>
<dbReference type="GO" id="GO:0008270">
    <property type="term" value="F:zinc ion binding"/>
    <property type="evidence" value="ECO:0007669"/>
    <property type="project" value="UniProtKB-KW"/>
</dbReference>
<evidence type="ECO:0000256" key="1">
    <source>
        <dbReference type="PROSITE-ProRule" id="PRU00047"/>
    </source>
</evidence>
<name>A0A6A4FRH9_9STRA</name>
<keyword evidence="1" id="KW-0863">Zinc-finger</keyword>
<evidence type="ECO:0000313" key="6">
    <source>
        <dbReference type="Proteomes" id="UP000429607"/>
    </source>
</evidence>
<dbReference type="GO" id="GO:0003676">
    <property type="term" value="F:nucleic acid binding"/>
    <property type="evidence" value="ECO:0007669"/>
    <property type="project" value="InterPro"/>
</dbReference>
<keyword evidence="7" id="KW-1185">Reference proteome</keyword>
<feature type="region of interest" description="Disordered" evidence="2">
    <location>
        <begin position="1"/>
        <end position="21"/>
    </location>
</feature>